<dbReference type="Pfam" id="PF00528">
    <property type="entry name" value="BPD_transp_1"/>
    <property type="match status" value="1"/>
</dbReference>
<dbReference type="PANTHER" id="PTHR43744">
    <property type="entry name" value="ABC TRANSPORTER PERMEASE PROTEIN MG189-RELATED-RELATED"/>
    <property type="match status" value="1"/>
</dbReference>
<dbReference type="AlphaFoldDB" id="A0A1B2E5C7"/>
<evidence type="ECO:0000313" key="10">
    <source>
        <dbReference type="EMBL" id="OOC62660.1"/>
    </source>
</evidence>
<comment type="similarity">
    <text evidence="7">Belongs to the binding-protein-dependent transport system permease family.</text>
</comment>
<evidence type="ECO:0000259" key="8">
    <source>
        <dbReference type="PROSITE" id="PS50928"/>
    </source>
</evidence>
<feature type="transmembrane region" description="Helical" evidence="7">
    <location>
        <begin position="142"/>
        <end position="163"/>
    </location>
</feature>
<evidence type="ECO:0000313" key="9">
    <source>
        <dbReference type="EMBL" id="ANY75163.1"/>
    </source>
</evidence>
<feature type="transmembrane region" description="Helical" evidence="7">
    <location>
        <begin position="12"/>
        <end position="37"/>
    </location>
</feature>
<feature type="transmembrane region" description="Helical" evidence="7">
    <location>
        <begin position="184"/>
        <end position="209"/>
    </location>
</feature>
<dbReference type="RefSeq" id="WP_007127767.1">
    <property type="nucleotide sequence ID" value="NZ_CP016809.1"/>
</dbReference>
<dbReference type="Gene3D" id="1.10.3720.10">
    <property type="entry name" value="MetI-like"/>
    <property type="match status" value="1"/>
</dbReference>
<evidence type="ECO:0000256" key="5">
    <source>
        <dbReference type="ARBA" id="ARBA00022989"/>
    </source>
</evidence>
<keyword evidence="6 7" id="KW-0472">Membrane</keyword>
<protein>
    <submittedName>
        <fullName evidence="9">Sugar ABC transporter permease</fullName>
    </submittedName>
</protein>
<keyword evidence="2 7" id="KW-0813">Transport</keyword>
<dbReference type="PANTHER" id="PTHR43744:SF9">
    <property type="entry name" value="POLYGALACTURONAN_RHAMNOGALACTURONAN TRANSPORT SYSTEM PERMEASE PROTEIN YTCP"/>
    <property type="match status" value="1"/>
</dbReference>
<keyword evidence="11" id="KW-1185">Reference proteome</keyword>
<dbReference type="CDD" id="cd06261">
    <property type="entry name" value="TM_PBP2"/>
    <property type="match status" value="1"/>
</dbReference>
<keyword evidence="3" id="KW-1003">Cell membrane</keyword>
<evidence type="ECO:0000313" key="11">
    <source>
        <dbReference type="Proteomes" id="UP000189059"/>
    </source>
</evidence>
<dbReference type="KEGG" id="pib:BBD41_22750"/>
<evidence type="ECO:0000256" key="2">
    <source>
        <dbReference type="ARBA" id="ARBA00022448"/>
    </source>
</evidence>
<evidence type="ECO:0000256" key="7">
    <source>
        <dbReference type="RuleBase" id="RU363032"/>
    </source>
</evidence>
<feature type="domain" description="ABC transmembrane type-1" evidence="8">
    <location>
        <begin position="76"/>
        <end position="285"/>
    </location>
</feature>
<reference evidence="10 11" key="2">
    <citation type="submission" date="2016-12" db="EMBL/GenBank/DDBJ databases">
        <title>Genome sequencing and description of Paenibacillus sp. nov. from high altitude lake in the Indian Trans- Himalayas.</title>
        <authorList>
            <person name="Kiran S."/>
            <person name="Swarnkar M.K."/>
            <person name="Rana A."/>
            <person name="Tewari R."/>
            <person name="Gulati A."/>
        </authorList>
    </citation>
    <scope>NUCLEOTIDE SEQUENCE [LARGE SCALE GENOMIC DNA]</scope>
    <source>
        <strain evidence="10 11">IHBB 9951</strain>
    </source>
</reference>
<dbReference type="EMBL" id="CP016809">
    <property type="protein sequence ID" value="ANY75163.1"/>
    <property type="molecule type" value="Genomic_DNA"/>
</dbReference>
<proteinExistence type="inferred from homology"/>
<dbReference type="Proteomes" id="UP000189059">
    <property type="component" value="Unassembled WGS sequence"/>
</dbReference>
<dbReference type="InterPro" id="IPR035906">
    <property type="entry name" value="MetI-like_sf"/>
</dbReference>
<evidence type="ECO:0000256" key="1">
    <source>
        <dbReference type="ARBA" id="ARBA00004651"/>
    </source>
</evidence>
<evidence type="ECO:0000256" key="6">
    <source>
        <dbReference type="ARBA" id="ARBA00023136"/>
    </source>
</evidence>
<sequence length="306" mass="34387">MGARRLTPADKMYMTLNYTVLFLFCATALYPFIYFLALSFNDGYDAMKGGIYFFPRVFTLENYAKAFSNSLILNSFFISITRTVVVTVVSVFLTALLAYALSRKGLPGRKYIVFFFFFTTLFSGGLIPTFILFRQIHILDTFWVLVLPSLYNFFNAIIMKTFFDGIPEGLSESARIDGASELSVFARIILPLSMPVLATIALFVGVGVWNDWFTGQFFIQNENLQPAATFLNKMISEASFQSMTSSSGNSGSAIQNMTETQMELRGVTPEALRMTFVIIITTPIICVYPFLQKYFVKGVLVGSLKE</sequence>
<evidence type="ECO:0000256" key="3">
    <source>
        <dbReference type="ARBA" id="ARBA00022475"/>
    </source>
</evidence>
<organism evidence="9">
    <name type="scientific">Paenibacillus ihbetae</name>
    <dbReference type="NCBI Taxonomy" id="1870820"/>
    <lineage>
        <taxon>Bacteria</taxon>
        <taxon>Bacillati</taxon>
        <taxon>Bacillota</taxon>
        <taxon>Bacilli</taxon>
        <taxon>Bacillales</taxon>
        <taxon>Paenibacillaceae</taxon>
        <taxon>Paenibacillus</taxon>
    </lineage>
</organism>
<keyword evidence="4 7" id="KW-0812">Transmembrane</keyword>
<gene>
    <name evidence="10" type="ORF">BBD40_12805</name>
    <name evidence="9" type="ORF">BBD41_22750</name>
</gene>
<keyword evidence="5 7" id="KW-1133">Transmembrane helix</keyword>
<feature type="transmembrane region" description="Helical" evidence="7">
    <location>
        <begin position="111"/>
        <end position="136"/>
    </location>
</feature>
<reference evidence="9" key="1">
    <citation type="submission" date="2016-08" db="EMBL/GenBank/DDBJ databases">
        <title>Complete Genome Seqeunce of Paenibacillus sp. nov. IHBB 9852 from high altitute lake of Indian trans-Himalayas.</title>
        <authorList>
            <person name="Kiran S."/>
            <person name="Swarnkar M.K."/>
            <person name="Rana A."/>
            <person name="Tewari R."/>
            <person name="Gulati A."/>
        </authorList>
    </citation>
    <scope>NUCLEOTIDE SEQUENCE [LARGE SCALE GENOMIC DNA]</scope>
    <source>
        <strain evidence="9">IHBB 9852</strain>
    </source>
</reference>
<dbReference type="InterPro" id="IPR000515">
    <property type="entry name" value="MetI-like"/>
</dbReference>
<dbReference type="GeneID" id="95404596"/>
<dbReference type="OrthoDB" id="9810086at2"/>
<dbReference type="EMBL" id="MRVI01000001">
    <property type="protein sequence ID" value="OOC62660.1"/>
    <property type="molecule type" value="Genomic_DNA"/>
</dbReference>
<dbReference type="PROSITE" id="PS50928">
    <property type="entry name" value="ABC_TM1"/>
    <property type="match status" value="1"/>
</dbReference>
<comment type="subcellular location">
    <subcellularLocation>
        <location evidence="1 7">Cell membrane</location>
        <topology evidence="1 7">Multi-pass membrane protein</topology>
    </subcellularLocation>
</comment>
<dbReference type="SUPFAM" id="SSF161098">
    <property type="entry name" value="MetI-like"/>
    <property type="match status" value="1"/>
</dbReference>
<name>A0A1B2E5C7_9BACL</name>
<accession>A0A1B2E5C7</accession>
<evidence type="ECO:0000256" key="4">
    <source>
        <dbReference type="ARBA" id="ARBA00022692"/>
    </source>
</evidence>
<feature type="transmembrane region" description="Helical" evidence="7">
    <location>
        <begin position="271"/>
        <end position="291"/>
    </location>
</feature>
<dbReference type="GO" id="GO:0005886">
    <property type="term" value="C:plasma membrane"/>
    <property type="evidence" value="ECO:0007669"/>
    <property type="project" value="UniProtKB-SubCell"/>
</dbReference>
<dbReference type="GO" id="GO:0055085">
    <property type="term" value="P:transmembrane transport"/>
    <property type="evidence" value="ECO:0007669"/>
    <property type="project" value="InterPro"/>
</dbReference>
<feature type="transmembrane region" description="Helical" evidence="7">
    <location>
        <begin position="76"/>
        <end position="99"/>
    </location>
</feature>